<proteinExistence type="predicted"/>
<gene>
    <name evidence="1" type="ORF">GOODEAATRI_023855</name>
</gene>
<evidence type="ECO:0000313" key="1">
    <source>
        <dbReference type="EMBL" id="MEQ2159517.1"/>
    </source>
</evidence>
<protein>
    <submittedName>
        <fullName evidence="1">Uncharacterized protein</fullName>
    </submittedName>
</protein>
<organism evidence="1 2">
    <name type="scientific">Goodea atripinnis</name>
    <dbReference type="NCBI Taxonomy" id="208336"/>
    <lineage>
        <taxon>Eukaryota</taxon>
        <taxon>Metazoa</taxon>
        <taxon>Chordata</taxon>
        <taxon>Craniata</taxon>
        <taxon>Vertebrata</taxon>
        <taxon>Euteleostomi</taxon>
        <taxon>Actinopterygii</taxon>
        <taxon>Neopterygii</taxon>
        <taxon>Teleostei</taxon>
        <taxon>Neoteleostei</taxon>
        <taxon>Acanthomorphata</taxon>
        <taxon>Ovalentaria</taxon>
        <taxon>Atherinomorphae</taxon>
        <taxon>Cyprinodontiformes</taxon>
        <taxon>Goodeidae</taxon>
        <taxon>Goodea</taxon>
    </lineage>
</organism>
<comment type="caution">
    <text evidence="1">The sequence shown here is derived from an EMBL/GenBank/DDBJ whole genome shotgun (WGS) entry which is preliminary data.</text>
</comment>
<evidence type="ECO:0000313" key="2">
    <source>
        <dbReference type="Proteomes" id="UP001476798"/>
    </source>
</evidence>
<reference evidence="1 2" key="1">
    <citation type="submission" date="2021-06" db="EMBL/GenBank/DDBJ databases">
        <authorList>
            <person name="Palmer J.M."/>
        </authorList>
    </citation>
    <scope>NUCLEOTIDE SEQUENCE [LARGE SCALE GENOMIC DNA]</scope>
    <source>
        <strain evidence="1 2">GA_2019</strain>
        <tissue evidence="1">Muscle</tissue>
    </source>
</reference>
<name>A0ABV0MKD6_9TELE</name>
<keyword evidence="2" id="KW-1185">Reference proteome</keyword>
<feature type="non-terminal residue" evidence="1">
    <location>
        <position position="1"/>
    </location>
</feature>
<dbReference type="Proteomes" id="UP001476798">
    <property type="component" value="Unassembled WGS sequence"/>
</dbReference>
<dbReference type="EMBL" id="JAHRIO010002591">
    <property type="protein sequence ID" value="MEQ2159517.1"/>
    <property type="molecule type" value="Genomic_DNA"/>
</dbReference>
<accession>A0ABV0MKD6</accession>
<sequence length="50" mass="5784">EKEIEDTTESIQIQIMDSESVHVSLQTRRKKEMFESGCKENTGIVWRGAK</sequence>